<keyword evidence="2 6" id="KW-0812">Transmembrane</keyword>
<evidence type="ECO:0000313" key="7">
    <source>
        <dbReference type="EMBL" id="KAF4469813.1"/>
    </source>
</evidence>
<evidence type="ECO:0000256" key="3">
    <source>
        <dbReference type="ARBA" id="ARBA00022989"/>
    </source>
</evidence>
<organism evidence="7 8">
    <name type="scientific">Fusarium albosuccineum</name>
    <dbReference type="NCBI Taxonomy" id="1237068"/>
    <lineage>
        <taxon>Eukaryota</taxon>
        <taxon>Fungi</taxon>
        <taxon>Dikarya</taxon>
        <taxon>Ascomycota</taxon>
        <taxon>Pezizomycotina</taxon>
        <taxon>Sordariomycetes</taxon>
        <taxon>Hypocreomycetidae</taxon>
        <taxon>Hypocreales</taxon>
        <taxon>Nectriaceae</taxon>
        <taxon>Fusarium</taxon>
        <taxon>Fusarium decemcellulare species complex</taxon>
    </lineage>
</organism>
<feature type="transmembrane region" description="Helical" evidence="6">
    <location>
        <begin position="471"/>
        <end position="491"/>
    </location>
</feature>
<evidence type="ECO:0000256" key="2">
    <source>
        <dbReference type="ARBA" id="ARBA00022692"/>
    </source>
</evidence>
<name>A0A8H4LLH5_9HYPO</name>
<feature type="transmembrane region" description="Helical" evidence="6">
    <location>
        <begin position="80"/>
        <end position="100"/>
    </location>
</feature>
<keyword evidence="8" id="KW-1185">Reference proteome</keyword>
<keyword evidence="3 6" id="KW-1133">Transmembrane helix</keyword>
<feature type="transmembrane region" description="Helical" evidence="6">
    <location>
        <begin position="308"/>
        <end position="330"/>
    </location>
</feature>
<proteinExistence type="predicted"/>
<evidence type="ECO:0000256" key="5">
    <source>
        <dbReference type="SAM" id="MobiDB-lite"/>
    </source>
</evidence>
<feature type="transmembrane region" description="Helical" evidence="6">
    <location>
        <begin position="359"/>
        <end position="381"/>
    </location>
</feature>
<reference evidence="7 8" key="1">
    <citation type="submission" date="2020-01" db="EMBL/GenBank/DDBJ databases">
        <title>Identification and distribution of gene clusters putatively required for synthesis of sphingolipid metabolism inhibitors in phylogenetically diverse species of the filamentous fungus Fusarium.</title>
        <authorList>
            <person name="Kim H.-S."/>
            <person name="Busman M."/>
            <person name="Brown D.W."/>
            <person name="Divon H."/>
            <person name="Uhlig S."/>
            <person name="Proctor R.H."/>
        </authorList>
    </citation>
    <scope>NUCLEOTIDE SEQUENCE [LARGE SCALE GENOMIC DNA]</scope>
    <source>
        <strain evidence="7 8">NRRL 20459</strain>
    </source>
</reference>
<dbReference type="PIRSF" id="PIRSF006060">
    <property type="entry name" value="AA_transporter"/>
    <property type="match status" value="1"/>
</dbReference>
<dbReference type="PANTHER" id="PTHR11785:SF532">
    <property type="entry name" value="TRANSPORTER, PUTATIVE (EUROFUNG)-RELATED"/>
    <property type="match status" value="1"/>
</dbReference>
<feature type="transmembrane region" description="Helical" evidence="6">
    <location>
        <begin position="193"/>
        <end position="213"/>
    </location>
</feature>
<protein>
    <submittedName>
        <fullName evidence="7">High affinity methionine permease</fullName>
    </submittedName>
</protein>
<feature type="transmembrane region" description="Helical" evidence="6">
    <location>
        <begin position="225"/>
        <end position="244"/>
    </location>
</feature>
<evidence type="ECO:0000313" key="8">
    <source>
        <dbReference type="Proteomes" id="UP000554235"/>
    </source>
</evidence>
<keyword evidence="4 6" id="KW-0472">Membrane</keyword>
<dbReference type="GO" id="GO:0015179">
    <property type="term" value="F:L-amino acid transmembrane transporter activity"/>
    <property type="evidence" value="ECO:0007669"/>
    <property type="project" value="TreeGrafter"/>
</dbReference>
<dbReference type="FunFam" id="1.20.1740.10:FF:000025">
    <property type="entry name" value="High-affinity methionine permease"/>
    <property type="match status" value="1"/>
</dbReference>
<dbReference type="Pfam" id="PF13520">
    <property type="entry name" value="AA_permease_2"/>
    <property type="match status" value="1"/>
</dbReference>
<dbReference type="EMBL" id="JAADYS010000429">
    <property type="protein sequence ID" value="KAF4469813.1"/>
    <property type="molecule type" value="Genomic_DNA"/>
</dbReference>
<feature type="transmembrane region" description="Helical" evidence="6">
    <location>
        <begin position="441"/>
        <end position="459"/>
    </location>
</feature>
<feature type="region of interest" description="Disordered" evidence="5">
    <location>
        <begin position="1"/>
        <end position="61"/>
    </location>
</feature>
<comment type="subcellular location">
    <subcellularLocation>
        <location evidence="1">Membrane</location>
        <topology evidence="1">Multi-pass membrane protein</topology>
    </subcellularLocation>
</comment>
<feature type="transmembrane region" description="Helical" evidence="6">
    <location>
        <begin position="269"/>
        <end position="288"/>
    </location>
</feature>
<evidence type="ECO:0000256" key="6">
    <source>
        <dbReference type="SAM" id="Phobius"/>
    </source>
</evidence>
<accession>A0A8H4LLH5</accession>
<feature type="transmembrane region" description="Helical" evidence="6">
    <location>
        <begin position="413"/>
        <end position="435"/>
    </location>
</feature>
<dbReference type="InterPro" id="IPR050598">
    <property type="entry name" value="AminoAcid_Transporter"/>
</dbReference>
<dbReference type="Proteomes" id="UP000554235">
    <property type="component" value="Unassembled WGS sequence"/>
</dbReference>
<dbReference type="Gene3D" id="1.20.1740.10">
    <property type="entry name" value="Amino acid/polyamine transporter I"/>
    <property type="match status" value="1"/>
</dbReference>
<comment type="caution">
    <text evidence="7">The sequence shown here is derived from an EMBL/GenBank/DDBJ whole genome shotgun (WGS) entry which is preliminary data.</text>
</comment>
<dbReference type="OrthoDB" id="5982228at2759"/>
<evidence type="ECO:0000256" key="1">
    <source>
        <dbReference type="ARBA" id="ARBA00004141"/>
    </source>
</evidence>
<evidence type="ECO:0000256" key="4">
    <source>
        <dbReference type="ARBA" id="ARBA00023136"/>
    </source>
</evidence>
<gene>
    <name evidence="7" type="ORF">FALBO_3253</name>
</gene>
<sequence length="554" mass="60215">MTQNATPSSEARPLLETARPESYGAAASKSSDSLKVPASPPSSVDEGEIGTGNVEPSRSVEDDVIPETSTIGRTLSWQSAYILVISRVVGSGIFATPGAIVQSVGSPGLSLLLWVVGAAIAACGLAVSLEYGCMLPRSGGEKVYLEFTYRRPRLLASTLFALYAVLLGFTASNCIIFSQYTLFAFGMDDANDVLRKGLAVGLLTFVAIVHGVFPKTGVKIQNVLGWIKIGIILFMILSGFYVVIFRPDVGTVPHTGQLAWDHLWDDSSWNWGVIATSLFKVFYSYAGLDNVTNVMNEVKNPVRTLRSVALTALATACGMYFLINVAYFLVVPIDEIRGSGELIAALFFERLFGENFGRIILPLAVALSAIGNVMVVAFAMARMKQEIARQGFLPYSELLSSSRPFNSPLGGFFIHYIPSFLVIVLPPSGAIYSFILEIDGYAAQLIGLAAAVGLVKLRFERPDLKRPFKAWIPAVVVKIILGCALLAAPFFRPPEDKGGMFYATYAIVSLSICVLGVIYWYFWTIAIPRWRGTKLEEETKVLGDGTTITKPRYQ</sequence>
<feature type="transmembrane region" description="Helical" evidence="6">
    <location>
        <begin position="503"/>
        <end position="522"/>
    </location>
</feature>
<dbReference type="AlphaFoldDB" id="A0A8H4LLH5"/>
<dbReference type="GO" id="GO:0016020">
    <property type="term" value="C:membrane"/>
    <property type="evidence" value="ECO:0007669"/>
    <property type="project" value="UniProtKB-SubCell"/>
</dbReference>
<dbReference type="PANTHER" id="PTHR11785">
    <property type="entry name" value="AMINO ACID TRANSPORTER"/>
    <property type="match status" value="1"/>
</dbReference>
<dbReference type="InterPro" id="IPR002293">
    <property type="entry name" value="AA/rel_permease1"/>
</dbReference>
<feature type="transmembrane region" description="Helical" evidence="6">
    <location>
        <begin position="112"/>
        <end position="133"/>
    </location>
</feature>
<feature type="transmembrane region" description="Helical" evidence="6">
    <location>
        <begin position="154"/>
        <end position="181"/>
    </location>
</feature>